<dbReference type="Gene3D" id="3.20.20.80">
    <property type="entry name" value="Glycosidases"/>
    <property type="match status" value="1"/>
</dbReference>
<dbReference type="GO" id="GO:0090729">
    <property type="term" value="F:toxin activity"/>
    <property type="evidence" value="ECO:0007669"/>
    <property type="project" value="UniProtKB-KW"/>
</dbReference>
<sequence>MPDRTVSLSLQTGTGFLSGALDRDAFGGIYLSYNNLARFDAACQAMGLQAIRWPGGTLAETRADRYGFAFDDFVAPAAHRAGLTEMLAHASAVDASFSMILPLAAYAGDEAGLRAAVAGFMARLLGGEFGPLPREFTLELGNEYYAQDSLADAPALYGQLANAAAEEVSRAVFDAAINPGLVDVSVAVQAGRTAAEDAAIRGRMTPLALAQIDELVVHRFAPDYAGADQRAGAAAEALAAWSDAVEAAGGSAPTLFLSAWTVDSQTRSEALDQYVAAQARLFGVEIDPGSIDLDARGDVGFETFWQSGVVTGPDGQAVALDAGLAARDYGLAQARLMLETLASYAALGLERGAVYGIDMGHAGHLSDRFETFVAADMMRMMSESLIGTRLVSAPADEAADAAAVQSYVFEAEDRIVVFLTAGALGAGGPVEVQLDLGGIAGGFAHVWAESLTSDLAPDWRTRYGVPDTPGADESPEARLYETGLRQALVPQITGDTLRLTLSEDHQVIRLVMARTTAAIPALADWAGAVSEPLGYSPALPVFSDGSAEADLLTGGGGDDRLNGLDGDDRLIGGHGDDLIFGSDGDDALRGDAGRDRLHGNAGEDVLDGGAGNDVLAGYEGDDTLAGGTGDDTLRGEDGRDALYGNDGNDFLDGGAGADLMVGGAGDDTYVVNDPGDRVVELEDGGTDRVLASVDLALRDFGREIERLDLLGNDDLAAIGNGRSNVIAGNAGNNLIDGAWGDDQLCGGAGDDTFRDSPGNDRICGGAGADRFVLDANTGYDRVQDFEVGVDRIVLGEGPSATDVKVLDVAGDAVVRIAGGNQLKLIGVDSDLVVIDDFLFL</sequence>
<dbReference type="InterPro" id="IPR050557">
    <property type="entry name" value="RTX_toxin/Mannuronan_C5-epim"/>
</dbReference>
<comment type="subcellular location">
    <subcellularLocation>
        <location evidence="1">Membrane</location>
    </subcellularLocation>
    <subcellularLocation>
        <location evidence="2">Secreted</location>
    </subcellularLocation>
</comment>
<dbReference type="OrthoDB" id="419320at2"/>
<dbReference type="InterPro" id="IPR011049">
    <property type="entry name" value="Serralysin-like_metalloprot_C"/>
</dbReference>
<dbReference type="PANTHER" id="PTHR38340:SF1">
    <property type="entry name" value="S-LAYER PROTEIN"/>
    <property type="match status" value="1"/>
</dbReference>
<dbReference type="Pfam" id="PF00353">
    <property type="entry name" value="HemolysinCabind"/>
    <property type="match status" value="4"/>
</dbReference>
<comment type="caution">
    <text evidence="8">The sequence shown here is derived from an EMBL/GenBank/DDBJ whole genome shotgun (WGS) entry which is preliminary data.</text>
</comment>
<evidence type="ECO:0000256" key="1">
    <source>
        <dbReference type="ARBA" id="ARBA00004370"/>
    </source>
</evidence>
<organism evidence="8 9">
    <name type="scientific">Rhodovulum kholense</name>
    <dbReference type="NCBI Taxonomy" id="453584"/>
    <lineage>
        <taxon>Bacteria</taxon>
        <taxon>Pseudomonadati</taxon>
        <taxon>Pseudomonadota</taxon>
        <taxon>Alphaproteobacteria</taxon>
        <taxon>Rhodobacterales</taxon>
        <taxon>Paracoccaceae</taxon>
        <taxon>Rhodovulum</taxon>
    </lineage>
</organism>
<dbReference type="InterPro" id="IPR017853">
    <property type="entry name" value="GH"/>
</dbReference>
<evidence type="ECO:0000256" key="5">
    <source>
        <dbReference type="ARBA" id="ARBA00022737"/>
    </source>
</evidence>
<keyword evidence="6" id="KW-0843">Virulence</keyword>
<dbReference type="GO" id="GO:0005576">
    <property type="term" value="C:extracellular region"/>
    <property type="evidence" value="ECO:0007669"/>
    <property type="project" value="UniProtKB-SubCell"/>
</dbReference>
<dbReference type="GO" id="GO:0005509">
    <property type="term" value="F:calcium ion binding"/>
    <property type="evidence" value="ECO:0007669"/>
    <property type="project" value="InterPro"/>
</dbReference>
<dbReference type="RefSeq" id="WP_108024889.1">
    <property type="nucleotide sequence ID" value="NZ_QAYC01000003.1"/>
</dbReference>
<evidence type="ECO:0000313" key="9">
    <source>
        <dbReference type="Proteomes" id="UP000244037"/>
    </source>
</evidence>
<dbReference type="Proteomes" id="UP000244037">
    <property type="component" value="Unassembled WGS sequence"/>
</dbReference>
<evidence type="ECO:0000256" key="2">
    <source>
        <dbReference type="ARBA" id="ARBA00004613"/>
    </source>
</evidence>
<keyword evidence="9" id="KW-1185">Reference proteome</keyword>
<evidence type="ECO:0000256" key="4">
    <source>
        <dbReference type="ARBA" id="ARBA00022656"/>
    </source>
</evidence>
<dbReference type="PANTHER" id="PTHR38340">
    <property type="entry name" value="S-LAYER PROTEIN"/>
    <property type="match status" value="1"/>
</dbReference>
<dbReference type="PRINTS" id="PR01488">
    <property type="entry name" value="RTXTOXINA"/>
</dbReference>
<dbReference type="Gene3D" id="2.150.10.10">
    <property type="entry name" value="Serralysin-like metalloprotease, C-terminal"/>
    <property type="match status" value="3"/>
</dbReference>
<dbReference type="InterPro" id="IPR003995">
    <property type="entry name" value="RTX_toxin_determinant-A"/>
</dbReference>
<dbReference type="AlphaFoldDB" id="A0A8E3ARJ0"/>
<gene>
    <name evidence="8" type="ORF">C8N38_103251</name>
</gene>
<keyword evidence="7" id="KW-0472">Membrane</keyword>
<dbReference type="SUPFAM" id="SSF51120">
    <property type="entry name" value="beta-Roll"/>
    <property type="match status" value="2"/>
</dbReference>
<dbReference type="InterPro" id="IPR001343">
    <property type="entry name" value="Hemolysn_Ca-bd"/>
</dbReference>
<reference evidence="8 9" key="1">
    <citation type="submission" date="2018-04" db="EMBL/GenBank/DDBJ databases">
        <title>Genomic Encyclopedia of Archaeal and Bacterial Type Strains, Phase II (KMG-II): from individual species to whole genera.</title>
        <authorList>
            <person name="Goeker M."/>
        </authorList>
    </citation>
    <scope>NUCLEOTIDE SEQUENCE [LARGE SCALE GENOMIC DNA]</scope>
    <source>
        <strain evidence="8 9">DSM 19783</strain>
    </source>
</reference>
<evidence type="ECO:0000256" key="7">
    <source>
        <dbReference type="ARBA" id="ARBA00023136"/>
    </source>
</evidence>
<dbReference type="PRINTS" id="PR00313">
    <property type="entry name" value="CABNDNGRPT"/>
</dbReference>
<evidence type="ECO:0000313" key="8">
    <source>
        <dbReference type="EMBL" id="PTW51015.1"/>
    </source>
</evidence>
<keyword evidence="5" id="KW-0677">Repeat</keyword>
<dbReference type="SUPFAM" id="SSF51445">
    <property type="entry name" value="(Trans)glycosidases"/>
    <property type="match status" value="1"/>
</dbReference>
<proteinExistence type="predicted"/>
<dbReference type="PROSITE" id="PS00330">
    <property type="entry name" value="HEMOLYSIN_CALCIUM"/>
    <property type="match status" value="1"/>
</dbReference>
<dbReference type="EMBL" id="QAYC01000003">
    <property type="protein sequence ID" value="PTW51015.1"/>
    <property type="molecule type" value="Genomic_DNA"/>
</dbReference>
<keyword evidence="4" id="KW-0800">Toxin</keyword>
<name>A0A8E3ARJ0_9RHOB</name>
<keyword evidence="3" id="KW-0964">Secreted</keyword>
<protein>
    <submittedName>
        <fullName evidence="8">Hemolysin type calcium-binding protein</fullName>
    </submittedName>
</protein>
<evidence type="ECO:0000256" key="3">
    <source>
        <dbReference type="ARBA" id="ARBA00022525"/>
    </source>
</evidence>
<evidence type="ECO:0000256" key="6">
    <source>
        <dbReference type="ARBA" id="ARBA00023026"/>
    </source>
</evidence>
<dbReference type="GO" id="GO:0016020">
    <property type="term" value="C:membrane"/>
    <property type="evidence" value="ECO:0007669"/>
    <property type="project" value="UniProtKB-SubCell"/>
</dbReference>
<dbReference type="InterPro" id="IPR018511">
    <property type="entry name" value="Hemolysin-typ_Ca-bd_CS"/>
</dbReference>
<accession>A0A8E3ARJ0</accession>